<reference evidence="2" key="1">
    <citation type="submission" date="2024-06" db="EMBL/GenBank/DDBJ databases">
        <authorList>
            <consortium name="consrtm"/>
            <person name="Uemura M."/>
            <person name="Terahara T."/>
        </authorList>
    </citation>
    <scope>NUCLEOTIDE SEQUENCE</scope>
    <source>
        <strain evidence="2">KM77-8</strain>
    </source>
</reference>
<keyword evidence="1" id="KW-0472">Membrane</keyword>
<reference evidence="2" key="2">
    <citation type="submission" date="2024-07" db="EMBL/GenBank/DDBJ databases">
        <title>Streptomyces haneummycinica sp. nov., a new antibiotic-producing actinobacterium isolated from marine sediment.</title>
        <authorList>
            <person name="Uemura M."/>
            <person name="Hamada M."/>
            <person name="Hirano S."/>
            <person name="Kobayashi K."/>
            <person name="Ohshiro T."/>
            <person name="Kobayashi T."/>
            <person name="Terahara T."/>
        </authorList>
    </citation>
    <scope>NUCLEOTIDE SEQUENCE</scope>
    <source>
        <strain evidence="2">KM77-8</strain>
    </source>
</reference>
<name>A0AAT9HX46_9ACTN</name>
<dbReference type="EMBL" id="AP035768">
    <property type="protein sequence ID" value="BFO21945.1"/>
    <property type="molecule type" value="Genomic_DNA"/>
</dbReference>
<feature type="transmembrane region" description="Helical" evidence="1">
    <location>
        <begin position="185"/>
        <end position="206"/>
    </location>
</feature>
<keyword evidence="1" id="KW-1133">Transmembrane helix</keyword>
<accession>A0AAT9HX46</accession>
<keyword evidence="1" id="KW-0812">Transmembrane</keyword>
<gene>
    <name evidence="2" type="ORF">SHKM778_83330</name>
</gene>
<organism evidence="2">
    <name type="scientific">Streptomyces haneummycinicus</name>
    <dbReference type="NCBI Taxonomy" id="3074435"/>
    <lineage>
        <taxon>Bacteria</taxon>
        <taxon>Bacillati</taxon>
        <taxon>Actinomycetota</taxon>
        <taxon>Actinomycetes</taxon>
        <taxon>Kitasatosporales</taxon>
        <taxon>Streptomycetaceae</taxon>
        <taxon>Streptomyces</taxon>
    </lineage>
</organism>
<evidence type="ECO:0000313" key="2">
    <source>
        <dbReference type="EMBL" id="BFO21945.1"/>
    </source>
</evidence>
<evidence type="ECO:0000256" key="1">
    <source>
        <dbReference type="SAM" id="Phobius"/>
    </source>
</evidence>
<sequence>MDVGARWPDPARGEPHRIVLVGRTSARGMRAVSRALDALREEEALDGLDLLAVVLVADAPGRLPLGLLNRVRVIRSVVHVHRVPWIPAWRLDRLPGPSPATPHAGRAGGRRGVRGRGGVVTVFPYGSVSLADAYTPTGDAGTLLGLLAWCVSAGGVFGLIVIGITMAVQLNRGDPGEGSAHFRSLFFVMLACLVGTTAGPLVAALGDLSLLGP</sequence>
<feature type="transmembrane region" description="Helical" evidence="1">
    <location>
        <begin position="143"/>
        <end position="164"/>
    </location>
</feature>
<protein>
    <submittedName>
        <fullName evidence="2">Uncharacterized protein</fullName>
    </submittedName>
</protein>
<proteinExistence type="predicted"/>
<dbReference type="AlphaFoldDB" id="A0AAT9HX46"/>